<comment type="caution">
    <text evidence="4">The sequence shown here is derived from an EMBL/GenBank/DDBJ whole genome shotgun (WGS) entry which is preliminary data.</text>
</comment>
<dbReference type="PROSITE" id="PS51257">
    <property type="entry name" value="PROKAR_LIPOPROTEIN"/>
    <property type="match status" value="1"/>
</dbReference>
<dbReference type="PANTHER" id="PTHR22946">
    <property type="entry name" value="DIENELACTONE HYDROLASE DOMAIN-CONTAINING PROTEIN-RELATED"/>
    <property type="match status" value="1"/>
</dbReference>
<feature type="signal peptide" evidence="3">
    <location>
        <begin position="1"/>
        <end position="27"/>
    </location>
</feature>
<dbReference type="EMBL" id="JBHLUH010000049">
    <property type="protein sequence ID" value="MFC0530592.1"/>
    <property type="molecule type" value="Genomic_DNA"/>
</dbReference>
<dbReference type="PANTHER" id="PTHR22946:SF9">
    <property type="entry name" value="POLYKETIDE TRANSFERASE AF380"/>
    <property type="match status" value="1"/>
</dbReference>
<accession>A0ABV6M7A8</accession>
<dbReference type="InterPro" id="IPR050261">
    <property type="entry name" value="FrsA_esterase"/>
</dbReference>
<gene>
    <name evidence="4" type="ORF">ACFFIA_23300</name>
</gene>
<organism evidence="4 5">
    <name type="scientific">Phytohabitans kaempferiae</name>
    <dbReference type="NCBI Taxonomy" id="1620943"/>
    <lineage>
        <taxon>Bacteria</taxon>
        <taxon>Bacillati</taxon>
        <taxon>Actinomycetota</taxon>
        <taxon>Actinomycetes</taxon>
        <taxon>Micromonosporales</taxon>
        <taxon>Micromonosporaceae</taxon>
    </lineage>
</organism>
<protein>
    <submittedName>
        <fullName evidence="4">Alpha/beta hydrolase family protein</fullName>
    </submittedName>
</protein>
<sequence>MKRFTAGLVGVVLLLASAACGVSAPHAATYVASYVPPPEVPFPVGVRMIALSRGPARPLPTTIWYPAVQAGRDAPVAAGRFPLVIYSHGLHSLPAYHAEIISRWVSAGFVVAAPAYPRTREGAPRFSRADVRNQPADAWYVVRKVLALAAFAGRLDGGRIGAAGHSAGGYTTAGLFTAGHDRRLRGGIVIAGAGMAGAFAGAPAAMLFVHGTDDPTVPIEAARAAYDRVHWPKAFLALPGQDHGAYLSPGRPGFAEVVATTLDFLRWTLYGSPRPAMFGQARRGR</sequence>
<evidence type="ECO:0000256" key="3">
    <source>
        <dbReference type="SAM" id="SignalP"/>
    </source>
</evidence>
<reference evidence="4 5" key="1">
    <citation type="submission" date="2024-09" db="EMBL/GenBank/DDBJ databases">
        <authorList>
            <person name="Sun Q."/>
            <person name="Mori K."/>
        </authorList>
    </citation>
    <scope>NUCLEOTIDE SEQUENCE [LARGE SCALE GENOMIC DNA]</scope>
    <source>
        <strain evidence="4 5">TBRC 3947</strain>
    </source>
</reference>
<keyword evidence="2 4" id="KW-0378">Hydrolase</keyword>
<keyword evidence="3" id="KW-0732">Signal</keyword>
<evidence type="ECO:0000313" key="5">
    <source>
        <dbReference type="Proteomes" id="UP001589867"/>
    </source>
</evidence>
<evidence type="ECO:0000256" key="2">
    <source>
        <dbReference type="ARBA" id="ARBA00022801"/>
    </source>
</evidence>
<evidence type="ECO:0000313" key="4">
    <source>
        <dbReference type="EMBL" id="MFC0530592.1"/>
    </source>
</evidence>
<name>A0ABV6M7A8_9ACTN</name>
<dbReference type="Gene3D" id="3.40.50.1820">
    <property type="entry name" value="alpha/beta hydrolase"/>
    <property type="match status" value="1"/>
</dbReference>
<dbReference type="Proteomes" id="UP001589867">
    <property type="component" value="Unassembled WGS sequence"/>
</dbReference>
<dbReference type="RefSeq" id="WP_377253749.1">
    <property type="nucleotide sequence ID" value="NZ_JBHLUH010000049.1"/>
</dbReference>
<dbReference type="InterPro" id="IPR029058">
    <property type="entry name" value="AB_hydrolase_fold"/>
</dbReference>
<comment type="similarity">
    <text evidence="1">Belongs to the AB hydrolase superfamily.</text>
</comment>
<evidence type="ECO:0000256" key="1">
    <source>
        <dbReference type="ARBA" id="ARBA00008645"/>
    </source>
</evidence>
<keyword evidence="5" id="KW-1185">Reference proteome</keyword>
<proteinExistence type="inferred from homology"/>
<dbReference type="SUPFAM" id="SSF53474">
    <property type="entry name" value="alpha/beta-Hydrolases"/>
    <property type="match status" value="1"/>
</dbReference>
<feature type="chain" id="PRO_5047459642" evidence="3">
    <location>
        <begin position="28"/>
        <end position="285"/>
    </location>
</feature>
<dbReference type="GO" id="GO:0016787">
    <property type="term" value="F:hydrolase activity"/>
    <property type="evidence" value="ECO:0007669"/>
    <property type="project" value="UniProtKB-KW"/>
</dbReference>